<protein>
    <submittedName>
        <fullName evidence="1">Acetoacetate decarboxylase</fullName>
    </submittedName>
</protein>
<dbReference type="Proteomes" id="UP000256877">
    <property type="component" value="Unassembled WGS sequence"/>
</dbReference>
<dbReference type="AlphaFoldDB" id="A0A371QTX9"/>
<evidence type="ECO:0000313" key="4">
    <source>
        <dbReference type="Proteomes" id="UP000257123"/>
    </source>
</evidence>
<name>A0A371QTX9_9CREN</name>
<dbReference type="Proteomes" id="UP000257123">
    <property type="component" value="Unassembled WGS sequence"/>
</dbReference>
<dbReference type="InterPro" id="IPR023375">
    <property type="entry name" value="ADC_dom_sf"/>
</dbReference>
<evidence type="ECO:0000313" key="1">
    <source>
        <dbReference type="EMBL" id="RFA92350.1"/>
    </source>
</evidence>
<accession>A0A371QTX9</accession>
<dbReference type="EMBL" id="NMUF01000001">
    <property type="protein sequence ID" value="RFB00397.1"/>
    <property type="molecule type" value="Genomic_DNA"/>
</dbReference>
<dbReference type="SUPFAM" id="SSF160104">
    <property type="entry name" value="Acetoacetate decarboxylase-like"/>
    <property type="match status" value="1"/>
</dbReference>
<dbReference type="InterPro" id="IPR010451">
    <property type="entry name" value="Acetoacetate_decarboxylase"/>
</dbReference>
<gene>
    <name evidence="1" type="ORF">CGL51_14495</name>
    <name evidence="2" type="ORF">CGL52_00630</name>
</gene>
<dbReference type="GO" id="GO:0016829">
    <property type="term" value="F:lyase activity"/>
    <property type="evidence" value="ECO:0007669"/>
    <property type="project" value="InterPro"/>
</dbReference>
<dbReference type="RefSeq" id="WP_116422211.1">
    <property type="nucleotide sequence ID" value="NZ_NMUE01000095.1"/>
</dbReference>
<reference evidence="3 4" key="1">
    <citation type="submission" date="2017-07" db="EMBL/GenBank/DDBJ databases">
        <title>Draft genome sequence of aerobic hyperthermophilic archaea, Pyrobaculum aerophilum YKB31 and YKB32.</title>
        <authorList>
            <person name="Mochizuki T."/>
            <person name="Berliner A.J."/>
            <person name="Yoshida-Takashima Y."/>
            <person name="Takaki Y."/>
            <person name="Nunoura T."/>
            <person name="Takai K."/>
        </authorList>
    </citation>
    <scope>NUCLEOTIDE SEQUENCE [LARGE SCALE GENOMIC DNA]</scope>
    <source>
        <strain evidence="1 4">YKB31</strain>
        <strain evidence="2 3">YKB32</strain>
    </source>
</reference>
<sequence>MTYSLPITKSGKSAIVQPPPYVYAVDYVAVYVKINEEIANSLLPPGLELASDNAWIYVSEFLSYPENHDEMTYQDPELTVYREGAVALNVILDGQKYLYFPFMWVDKDWALIRGYINGYPKKIANISLSKFHPLMPGREGPAPGVKLGGYVARNGYTLYRIEVELRERIDSVPISAFGPTLTIRRYPATGPGQRDVWEYVTVIKGESKTADMWTGRGSITIGWGPNDEVNLLQIKEVIGGYFYRSYFKILGTKLIKTIEDK</sequence>
<comment type="caution">
    <text evidence="1">The sequence shown here is derived from an EMBL/GenBank/DDBJ whole genome shotgun (WGS) entry which is preliminary data.</text>
</comment>
<dbReference type="Gene3D" id="2.40.400.10">
    <property type="entry name" value="Acetoacetate decarboxylase-like"/>
    <property type="match status" value="1"/>
</dbReference>
<evidence type="ECO:0000313" key="3">
    <source>
        <dbReference type="Proteomes" id="UP000256877"/>
    </source>
</evidence>
<dbReference type="OrthoDB" id="371950at2157"/>
<proteinExistence type="predicted"/>
<evidence type="ECO:0000313" key="2">
    <source>
        <dbReference type="EMBL" id="RFB00397.1"/>
    </source>
</evidence>
<organism evidence="1 4">
    <name type="scientific">Pyrobaculum aerophilum</name>
    <dbReference type="NCBI Taxonomy" id="13773"/>
    <lineage>
        <taxon>Archaea</taxon>
        <taxon>Thermoproteota</taxon>
        <taxon>Thermoprotei</taxon>
        <taxon>Thermoproteales</taxon>
        <taxon>Thermoproteaceae</taxon>
        <taxon>Pyrobaculum</taxon>
    </lineage>
</organism>
<dbReference type="Pfam" id="PF06314">
    <property type="entry name" value="ADC"/>
    <property type="match status" value="1"/>
</dbReference>
<dbReference type="EMBL" id="NMUE01000095">
    <property type="protein sequence ID" value="RFA92350.1"/>
    <property type="molecule type" value="Genomic_DNA"/>
</dbReference>